<reference evidence="3" key="1">
    <citation type="journal article" date="2017" name="Genome Biol.">
        <title>Comparative genomics reveals high biological diversity and specific adaptations in the industrially and medically important fungal genus Aspergillus.</title>
        <authorList>
            <person name="de Vries R.P."/>
            <person name="Riley R."/>
            <person name="Wiebenga A."/>
            <person name="Aguilar-Osorio G."/>
            <person name="Amillis S."/>
            <person name="Uchima C.A."/>
            <person name="Anderluh G."/>
            <person name="Asadollahi M."/>
            <person name="Askin M."/>
            <person name="Barry K."/>
            <person name="Battaglia E."/>
            <person name="Bayram O."/>
            <person name="Benocci T."/>
            <person name="Braus-Stromeyer S.A."/>
            <person name="Caldana C."/>
            <person name="Canovas D."/>
            <person name="Cerqueira G.C."/>
            <person name="Chen F."/>
            <person name="Chen W."/>
            <person name="Choi C."/>
            <person name="Clum A."/>
            <person name="Dos Santos R.A."/>
            <person name="Damasio A.R."/>
            <person name="Diallinas G."/>
            <person name="Emri T."/>
            <person name="Fekete E."/>
            <person name="Flipphi M."/>
            <person name="Freyberg S."/>
            <person name="Gallo A."/>
            <person name="Gournas C."/>
            <person name="Habgood R."/>
            <person name="Hainaut M."/>
            <person name="Harispe M.L."/>
            <person name="Henrissat B."/>
            <person name="Hilden K.S."/>
            <person name="Hope R."/>
            <person name="Hossain A."/>
            <person name="Karabika E."/>
            <person name="Karaffa L."/>
            <person name="Karanyi Z."/>
            <person name="Krasevec N."/>
            <person name="Kuo A."/>
            <person name="Kusch H."/>
            <person name="LaButti K."/>
            <person name="Lagendijk E.L."/>
            <person name="Lapidus A."/>
            <person name="Levasseur A."/>
            <person name="Lindquist E."/>
            <person name="Lipzen A."/>
            <person name="Logrieco A.F."/>
            <person name="MacCabe A."/>
            <person name="Maekelae M.R."/>
            <person name="Malavazi I."/>
            <person name="Melin P."/>
            <person name="Meyer V."/>
            <person name="Mielnichuk N."/>
            <person name="Miskei M."/>
            <person name="Molnar A.P."/>
            <person name="Mule G."/>
            <person name="Ngan C.Y."/>
            <person name="Orejas M."/>
            <person name="Orosz E."/>
            <person name="Ouedraogo J.P."/>
            <person name="Overkamp K.M."/>
            <person name="Park H.-S."/>
            <person name="Perrone G."/>
            <person name="Piumi F."/>
            <person name="Punt P.J."/>
            <person name="Ram A.F."/>
            <person name="Ramon A."/>
            <person name="Rauscher S."/>
            <person name="Record E."/>
            <person name="Riano-Pachon D.M."/>
            <person name="Robert V."/>
            <person name="Roehrig J."/>
            <person name="Ruller R."/>
            <person name="Salamov A."/>
            <person name="Salih N.S."/>
            <person name="Samson R.A."/>
            <person name="Sandor E."/>
            <person name="Sanguinetti M."/>
            <person name="Schuetze T."/>
            <person name="Sepcic K."/>
            <person name="Shelest E."/>
            <person name="Sherlock G."/>
            <person name="Sophianopoulou V."/>
            <person name="Squina F.M."/>
            <person name="Sun H."/>
            <person name="Susca A."/>
            <person name="Todd R.B."/>
            <person name="Tsang A."/>
            <person name="Unkles S.E."/>
            <person name="van de Wiele N."/>
            <person name="van Rossen-Uffink D."/>
            <person name="Oliveira J.V."/>
            <person name="Vesth T.C."/>
            <person name="Visser J."/>
            <person name="Yu J.-H."/>
            <person name="Zhou M."/>
            <person name="Andersen M.R."/>
            <person name="Archer D.B."/>
            <person name="Baker S.E."/>
            <person name="Benoit I."/>
            <person name="Brakhage A.A."/>
            <person name="Braus G.H."/>
            <person name="Fischer R."/>
            <person name="Frisvad J.C."/>
            <person name="Goldman G.H."/>
            <person name="Houbraken J."/>
            <person name="Oakley B."/>
            <person name="Pocsi I."/>
            <person name="Scazzocchio C."/>
            <person name="Seiboth B."/>
            <person name="vanKuyk P.A."/>
            <person name="Wortman J."/>
            <person name="Dyer P.S."/>
            <person name="Grigoriev I.V."/>
        </authorList>
    </citation>
    <scope>NUCLEOTIDE SEQUENCE [LARGE SCALE GENOMIC DNA]</scope>
    <source>
        <strain evidence="3">CBS 593.65</strain>
    </source>
</reference>
<dbReference type="AlphaFoldDB" id="A0A1L9SXS8"/>
<organism evidence="2 3">
    <name type="scientific">Aspergillus sydowii CBS 593.65</name>
    <dbReference type="NCBI Taxonomy" id="1036612"/>
    <lineage>
        <taxon>Eukaryota</taxon>
        <taxon>Fungi</taxon>
        <taxon>Dikarya</taxon>
        <taxon>Ascomycota</taxon>
        <taxon>Pezizomycotina</taxon>
        <taxon>Eurotiomycetes</taxon>
        <taxon>Eurotiomycetidae</taxon>
        <taxon>Eurotiales</taxon>
        <taxon>Aspergillaceae</taxon>
        <taxon>Aspergillus</taxon>
        <taxon>Aspergillus subgen. Nidulantes</taxon>
    </lineage>
</organism>
<protein>
    <submittedName>
        <fullName evidence="2">Uncharacterized protein</fullName>
    </submittedName>
</protein>
<feature type="region of interest" description="Disordered" evidence="1">
    <location>
        <begin position="1"/>
        <end position="35"/>
    </location>
</feature>
<keyword evidence="3" id="KW-1185">Reference proteome</keyword>
<dbReference type="GeneID" id="63764600"/>
<dbReference type="EMBL" id="KV878607">
    <property type="protein sequence ID" value="OJJ52004.1"/>
    <property type="molecule type" value="Genomic_DNA"/>
</dbReference>
<accession>A0A1L9SXS8</accession>
<evidence type="ECO:0000313" key="3">
    <source>
        <dbReference type="Proteomes" id="UP000184356"/>
    </source>
</evidence>
<dbReference type="Proteomes" id="UP000184356">
    <property type="component" value="Unassembled WGS sequence"/>
</dbReference>
<dbReference type="OrthoDB" id="4495583at2759"/>
<sequence>MIHDHMERNGSHAGSNSAASDIPSSQHPENVFEDIHADDDAFQFIGSVKGYATTAKSVSAKIRATQCLGDLSDPTLLQISENHRGRTLGTNN</sequence>
<dbReference type="RefSeq" id="XP_040695810.1">
    <property type="nucleotide sequence ID" value="XM_040848527.1"/>
</dbReference>
<evidence type="ECO:0000256" key="1">
    <source>
        <dbReference type="SAM" id="MobiDB-lite"/>
    </source>
</evidence>
<dbReference type="VEuPathDB" id="FungiDB:ASPSYDRAFT_52632"/>
<evidence type="ECO:0000313" key="2">
    <source>
        <dbReference type="EMBL" id="OJJ52004.1"/>
    </source>
</evidence>
<feature type="compositionally biased region" description="Low complexity" evidence="1">
    <location>
        <begin position="11"/>
        <end position="20"/>
    </location>
</feature>
<name>A0A1L9SXS8_9EURO</name>
<feature type="compositionally biased region" description="Basic and acidic residues" evidence="1">
    <location>
        <begin position="1"/>
        <end position="10"/>
    </location>
</feature>
<proteinExistence type="predicted"/>
<gene>
    <name evidence="2" type="ORF">ASPSYDRAFT_52632</name>
</gene>